<evidence type="ECO:0000259" key="2">
    <source>
        <dbReference type="PROSITE" id="PS50132"/>
    </source>
</evidence>
<dbReference type="SUPFAM" id="SSF48097">
    <property type="entry name" value="Regulator of G-protein signaling, RGS"/>
    <property type="match status" value="2"/>
</dbReference>
<accession>A0A0K0FCK4</accession>
<evidence type="ECO:0000256" key="1">
    <source>
        <dbReference type="SAM" id="MobiDB-lite"/>
    </source>
</evidence>
<feature type="region of interest" description="Disordered" evidence="1">
    <location>
        <begin position="35"/>
        <end position="71"/>
    </location>
</feature>
<dbReference type="CDD" id="cd07440">
    <property type="entry name" value="RGS"/>
    <property type="match status" value="1"/>
</dbReference>
<dbReference type="PRINTS" id="PR01301">
    <property type="entry name" value="RGSPROTEIN"/>
</dbReference>
<dbReference type="PROSITE" id="PS50132">
    <property type="entry name" value="RGS"/>
    <property type="match status" value="2"/>
</dbReference>
<dbReference type="InterPro" id="IPR044926">
    <property type="entry name" value="RGS_subdomain_2"/>
</dbReference>
<feature type="region of interest" description="Disordered" evidence="1">
    <location>
        <begin position="92"/>
        <end position="136"/>
    </location>
</feature>
<proteinExistence type="predicted"/>
<dbReference type="InterPro" id="IPR016137">
    <property type="entry name" value="RGS"/>
</dbReference>
<dbReference type="AlphaFoldDB" id="A0A0K0FCK4"/>
<dbReference type="WBParaSite" id="SVE_0656900.1">
    <property type="protein sequence ID" value="SVE_0656900.1"/>
    <property type="gene ID" value="SVE_0656900"/>
</dbReference>
<protein>
    <submittedName>
        <fullName evidence="4">Regulator of G-protein signaling rgs-3 (projected from Caenorhabditis elegans ortholog rgs-3)</fullName>
    </submittedName>
</protein>
<dbReference type="Pfam" id="PF00615">
    <property type="entry name" value="RGS"/>
    <property type="match status" value="2"/>
</dbReference>
<dbReference type="PANTHER" id="PTHR10845:SF235">
    <property type="entry name" value="REGULATOR OF G-PROTEIN SIGNALING RGS-3"/>
    <property type="match status" value="1"/>
</dbReference>
<dbReference type="PANTHER" id="PTHR10845">
    <property type="entry name" value="REGULATOR OF G PROTEIN SIGNALING"/>
    <property type="match status" value="1"/>
</dbReference>
<feature type="compositionally biased region" description="Polar residues" evidence="1">
    <location>
        <begin position="62"/>
        <end position="71"/>
    </location>
</feature>
<evidence type="ECO:0000313" key="4">
    <source>
        <dbReference type="WBParaSite" id="SVE_0656900.1"/>
    </source>
</evidence>
<dbReference type="InterPro" id="IPR036305">
    <property type="entry name" value="RGS_sf"/>
</dbReference>
<reference evidence="3" key="1">
    <citation type="submission" date="2014-07" db="EMBL/GenBank/DDBJ databases">
        <authorList>
            <person name="Martin A.A"/>
            <person name="De Silva N."/>
        </authorList>
    </citation>
    <scope>NUCLEOTIDE SEQUENCE</scope>
</reference>
<dbReference type="Proteomes" id="UP000035680">
    <property type="component" value="Unassembled WGS sequence"/>
</dbReference>
<feature type="domain" description="RGS" evidence="2">
    <location>
        <begin position="172"/>
        <end position="285"/>
    </location>
</feature>
<feature type="compositionally biased region" description="Basic and acidic residues" evidence="1">
    <location>
        <begin position="92"/>
        <end position="101"/>
    </location>
</feature>
<reference evidence="4" key="2">
    <citation type="submission" date="2015-08" db="UniProtKB">
        <authorList>
            <consortium name="WormBaseParasite"/>
        </authorList>
    </citation>
    <scope>IDENTIFICATION</scope>
</reference>
<dbReference type="STRING" id="75913.A0A0K0FCK4"/>
<dbReference type="Gene3D" id="1.10.167.10">
    <property type="entry name" value="Regulator of G-protein Signalling 4, domain 2"/>
    <property type="match status" value="2"/>
</dbReference>
<keyword evidence="3" id="KW-1185">Reference proteome</keyword>
<feature type="domain" description="RGS" evidence="2">
    <location>
        <begin position="300"/>
        <end position="419"/>
    </location>
</feature>
<feature type="compositionally biased region" description="Low complexity" evidence="1">
    <location>
        <begin position="104"/>
        <end position="117"/>
    </location>
</feature>
<organism evidence="3 4">
    <name type="scientific">Strongyloides venezuelensis</name>
    <name type="common">Threadworm</name>
    <dbReference type="NCBI Taxonomy" id="75913"/>
    <lineage>
        <taxon>Eukaryota</taxon>
        <taxon>Metazoa</taxon>
        <taxon>Ecdysozoa</taxon>
        <taxon>Nematoda</taxon>
        <taxon>Chromadorea</taxon>
        <taxon>Rhabditida</taxon>
        <taxon>Tylenchina</taxon>
        <taxon>Panagrolaimomorpha</taxon>
        <taxon>Strongyloidoidea</taxon>
        <taxon>Strongyloididae</taxon>
        <taxon>Strongyloides</taxon>
    </lineage>
</organism>
<feature type="compositionally biased region" description="Polar residues" evidence="1">
    <location>
        <begin position="35"/>
        <end position="50"/>
    </location>
</feature>
<name>A0A0K0FCK4_STRVS</name>
<dbReference type="SMART" id="SM00315">
    <property type="entry name" value="RGS"/>
    <property type="match status" value="2"/>
</dbReference>
<evidence type="ECO:0000313" key="3">
    <source>
        <dbReference type="Proteomes" id="UP000035680"/>
    </source>
</evidence>
<sequence>MIRLNYIHYREKNYIKQTRLYIMWRNYVGELQCTSSPSTLTSAHTSQENKVSGVEEVKQNTKPEVSLSTTTESNLKINPLVNNKELEDFKKQELEKEREQSEDSSNANTTSSTNNSNLSEKKKQSKIPVASTKMNPATNMFEMSSKAERKAPSLPPIDDIEYPRAASWVSGTLNELLDDKIGKQVFMCFLFECLAEENLTFVDDIKRLKDLKSKDERKALMQELLDRCTTTVNVSSKALQLIKKEIVKDDPDVNCFELADKEVSKLLENDQFPRFRRSTLYLEFLEQLLPKAYALKWSSSFEALLGNQVGRYYFRKFLHNIHAEENLRFWEAVVEFRSVKNKSPAMSNLGKNIQQQFLREGTHNEVFLPFGLRQTIEKKIQQKDVDITLFDEAIKHVEQVLKNDPYVRFLQSKEYLDLLEKLK</sequence>